<gene>
    <name evidence="1" type="ordered locus">Mar181_3198</name>
</gene>
<dbReference type="HOGENOM" id="CLU_2807403_0_0_6"/>
<proteinExistence type="predicted"/>
<dbReference type="OrthoDB" id="6106791at2"/>
<dbReference type="RefSeq" id="WP_013797691.1">
    <property type="nucleotide sequence ID" value="NC_015559.1"/>
</dbReference>
<keyword evidence="2" id="KW-1185">Reference proteome</keyword>
<sequence>MIFIALIQQVSLCFQRYGSRRKLASLSHELRKDMGILQDDFELEVRKGNVFTLAKELMAATKLVATK</sequence>
<dbReference type="AlphaFoldDB" id="F6CT55"/>
<protein>
    <submittedName>
        <fullName evidence="1">Uncharacterized protein</fullName>
    </submittedName>
</protein>
<evidence type="ECO:0000313" key="1">
    <source>
        <dbReference type="EMBL" id="AEF56221.1"/>
    </source>
</evidence>
<dbReference type="EMBL" id="CP002771">
    <property type="protein sequence ID" value="AEF56221.1"/>
    <property type="molecule type" value="Genomic_DNA"/>
</dbReference>
<reference evidence="1 2" key="1">
    <citation type="journal article" date="2012" name="Stand. Genomic Sci.">
        <title>Complete genome sequence of Marinomonas posidonica type strain (IVIA-Po-181(T)).</title>
        <authorList>
            <person name="Lucas-Elio P."/>
            <person name="Goodwin L."/>
            <person name="Woyke T."/>
            <person name="Pitluck S."/>
            <person name="Nolan M."/>
            <person name="Kyrpides N.C."/>
            <person name="Detter J.C."/>
            <person name="Copeland A."/>
            <person name="Lu M."/>
            <person name="Bruce D."/>
            <person name="Detter C."/>
            <person name="Tapia R."/>
            <person name="Han S."/>
            <person name="Land M.L."/>
            <person name="Ivanova N."/>
            <person name="Mikhailova N."/>
            <person name="Johnston A.W."/>
            <person name="Sanchez-Amat A."/>
        </authorList>
    </citation>
    <scope>NUCLEOTIDE SEQUENCE [LARGE SCALE GENOMIC DNA]</scope>
    <source>
        <strain evidence="2">CECT 7376 / NCIMB 14433 / IVIA-Po-181</strain>
    </source>
</reference>
<name>F6CT55_MARPP</name>
<accession>F6CT55</accession>
<dbReference type="KEGG" id="mpc:Mar181_3198"/>
<organism evidence="1 2">
    <name type="scientific">Marinomonas posidonica (strain CECT 7376 / NCIMB 14433 / IVIA-Po-181)</name>
    <dbReference type="NCBI Taxonomy" id="491952"/>
    <lineage>
        <taxon>Bacteria</taxon>
        <taxon>Pseudomonadati</taxon>
        <taxon>Pseudomonadota</taxon>
        <taxon>Gammaproteobacteria</taxon>
        <taxon>Oceanospirillales</taxon>
        <taxon>Oceanospirillaceae</taxon>
        <taxon>Marinomonas</taxon>
    </lineage>
</organism>
<evidence type="ECO:0000313" key="2">
    <source>
        <dbReference type="Proteomes" id="UP000009230"/>
    </source>
</evidence>
<dbReference type="Proteomes" id="UP000009230">
    <property type="component" value="Chromosome"/>
</dbReference>